<keyword evidence="9 11" id="KW-0472">Membrane</keyword>
<dbReference type="GO" id="GO:0009279">
    <property type="term" value="C:cell outer membrane"/>
    <property type="evidence" value="ECO:0007669"/>
    <property type="project" value="UniProtKB-SubCell"/>
</dbReference>
<dbReference type="AlphaFoldDB" id="F1ZB55"/>
<evidence type="ECO:0000256" key="10">
    <source>
        <dbReference type="ARBA" id="ARBA00023237"/>
    </source>
</evidence>
<evidence type="ECO:0000313" key="16">
    <source>
        <dbReference type="Proteomes" id="UP000004728"/>
    </source>
</evidence>
<dbReference type="Proteomes" id="UP000004728">
    <property type="component" value="Unassembled WGS sequence"/>
</dbReference>
<dbReference type="InParanoid" id="F1ZB55"/>
<name>F1ZB55_9SPHN</name>
<dbReference type="SUPFAM" id="SSF56935">
    <property type="entry name" value="Porins"/>
    <property type="match status" value="1"/>
</dbReference>
<keyword evidence="5 11" id="KW-0812">Transmembrane</keyword>
<keyword evidence="10 11" id="KW-0998">Cell outer membrane</keyword>
<dbReference type="STRING" id="983920.Y88_0130"/>
<evidence type="ECO:0000313" key="15">
    <source>
        <dbReference type="EMBL" id="EGD58078.1"/>
    </source>
</evidence>
<keyword evidence="16" id="KW-1185">Reference proteome</keyword>
<keyword evidence="4" id="KW-0410">Iron transport</keyword>
<evidence type="ECO:0000256" key="7">
    <source>
        <dbReference type="ARBA" id="ARBA00023065"/>
    </source>
</evidence>
<keyword evidence="7" id="KW-0406">Ion transport</keyword>
<dbReference type="HOGENOM" id="CLU_008287_15_0_5"/>
<reference evidence="15 16" key="1">
    <citation type="journal article" date="2012" name="J. Bacteriol.">
        <title>Draft Genome Sequence of Novosphingobium nitrogenifigens Y88T.</title>
        <authorList>
            <person name="Strabala T.J."/>
            <person name="Macdonald L."/>
            <person name="Liu V."/>
            <person name="Smit A.M."/>
        </authorList>
    </citation>
    <scope>NUCLEOTIDE SEQUENCE [LARGE SCALE GENOMIC DNA]</scope>
    <source>
        <strain evidence="15 16">DSM 19370</strain>
    </source>
</reference>
<dbReference type="OrthoDB" id="7614057at2"/>
<dbReference type="InterPro" id="IPR012910">
    <property type="entry name" value="Plug_dom"/>
</dbReference>
<feature type="domain" description="TonB-dependent receptor plug" evidence="14">
    <location>
        <begin position="105"/>
        <end position="213"/>
    </location>
</feature>
<proteinExistence type="inferred from homology"/>
<evidence type="ECO:0000259" key="13">
    <source>
        <dbReference type="Pfam" id="PF00593"/>
    </source>
</evidence>
<comment type="subcellular location">
    <subcellularLocation>
        <location evidence="1 11">Cell outer membrane</location>
        <topology evidence="1 11">Multi-pass membrane protein</topology>
    </subcellularLocation>
</comment>
<evidence type="ECO:0000256" key="6">
    <source>
        <dbReference type="ARBA" id="ARBA00023004"/>
    </source>
</evidence>
<dbReference type="Gene3D" id="2.40.170.20">
    <property type="entry name" value="TonB-dependent receptor, beta-barrel domain"/>
    <property type="match status" value="1"/>
</dbReference>
<evidence type="ECO:0000259" key="14">
    <source>
        <dbReference type="Pfam" id="PF07715"/>
    </source>
</evidence>
<keyword evidence="6" id="KW-0408">Iron</keyword>
<keyword evidence="2 11" id="KW-0813">Transport</keyword>
<evidence type="ECO:0000256" key="12">
    <source>
        <dbReference type="RuleBase" id="RU003357"/>
    </source>
</evidence>
<dbReference type="Pfam" id="PF07715">
    <property type="entry name" value="Plug"/>
    <property type="match status" value="1"/>
</dbReference>
<dbReference type="Pfam" id="PF00593">
    <property type="entry name" value="TonB_dep_Rec_b-barrel"/>
    <property type="match status" value="1"/>
</dbReference>
<evidence type="ECO:0000256" key="8">
    <source>
        <dbReference type="ARBA" id="ARBA00023077"/>
    </source>
</evidence>
<organism evidence="15 16">
    <name type="scientific">Novosphingobium nitrogenifigens DSM 19370</name>
    <dbReference type="NCBI Taxonomy" id="983920"/>
    <lineage>
        <taxon>Bacteria</taxon>
        <taxon>Pseudomonadati</taxon>
        <taxon>Pseudomonadota</taxon>
        <taxon>Alphaproteobacteria</taxon>
        <taxon>Sphingomonadales</taxon>
        <taxon>Sphingomonadaceae</taxon>
        <taxon>Novosphingobium</taxon>
    </lineage>
</organism>
<gene>
    <name evidence="15" type="ORF">Y88_0130</name>
</gene>
<evidence type="ECO:0000256" key="3">
    <source>
        <dbReference type="ARBA" id="ARBA00022452"/>
    </source>
</evidence>
<evidence type="ECO:0000256" key="11">
    <source>
        <dbReference type="PROSITE-ProRule" id="PRU01360"/>
    </source>
</evidence>
<feature type="domain" description="TonB-dependent receptor-like beta-barrel" evidence="13">
    <location>
        <begin position="330"/>
        <end position="769"/>
    </location>
</feature>
<comment type="caution">
    <text evidence="15">The sequence shown here is derived from an EMBL/GenBank/DDBJ whole genome shotgun (WGS) entry which is preliminary data.</text>
</comment>
<sequence>MTMGMTRSPGLVVPADWTHEVGRAAAIVRTAESLPWGCDLQGENDMTLPLIRLSGPPLALALVLAGSVPAMAASPTDAGVGDTNAGDNGQLGEITVTANKVSSNLQTTPVAVSVLSGATLDREHIANPVDLSNKVPGLTISNAGNYPPNATLRGVGYDGLQNNSASPGVSINQNGVYLGTPVSLFTDFLDVGQVEVLRGPQGTVFGQNSDGGAINVTTAAPQLGKLGGSAELSYGSYQYGRARGTINLPVGQTFALRASAQVTDQNGYMNTPNMAGNKAVGDTHNVITRVDALWKPVDRLSIDVWGEYFHSFAHGSAVKNSVDPLTDPRETSNDYYAPQRITSKIVAGTVAYDLDFATVKSITSYQSLTYRAPWSGDLLDHATAVSLYGVKDQLPINDRFADTWTEEVDLASRPGGRFSWIVGAFYLHTASHINVLEFQQTTPIAYTPTLDPAQAGAMYAAGMNFESISHQRHRSVALYGQATYDITRTLKLTGGLRYTWDRSTAETSSYYATPVPMKSEFNGLTGKVALSWQVAPTNNLYAQFSTGVKPGGTNLNPVAVIIPTAFRNELVRAYEVGSKNEFLNRKLRVNVSAFYNDYRNLQLDSEDPLPYEGGMTNVAKAHVYGIEAEATALLPAGFRIDANAAWMNSKVDSDSYFLDPYIAQGINRTYGIYTAADLAARAAAFENIKGNQLPRVPTFAAGGTLGKTTEIPGVGTLDTSLQLTVRAAHWGRIYNRAGTDRLPMLTLVNFNAHLDIARTRFYTELAVTNLFDVATLTSTYAENFGVGGIYQVFAPPRQVIGRIGFKF</sequence>
<protein>
    <submittedName>
        <fullName evidence="15">TonB-dependent receptor</fullName>
    </submittedName>
</protein>
<evidence type="ECO:0000256" key="4">
    <source>
        <dbReference type="ARBA" id="ARBA00022496"/>
    </source>
</evidence>
<evidence type="ECO:0000256" key="5">
    <source>
        <dbReference type="ARBA" id="ARBA00022692"/>
    </source>
</evidence>
<keyword evidence="8 12" id="KW-0798">TonB box</keyword>
<accession>F1ZB55</accession>
<keyword evidence="3 11" id="KW-1134">Transmembrane beta strand</keyword>
<dbReference type="PROSITE" id="PS52016">
    <property type="entry name" value="TONB_DEPENDENT_REC_3"/>
    <property type="match status" value="1"/>
</dbReference>
<evidence type="ECO:0000256" key="9">
    <source>
        <dbReference type="ARBA" id="ARBA00023136"/>
    </source>
</evidence>
<dbReference type="PANTHER" id="PTHR32552:SF81">
    <property type="entry name" value="TONB-DEPENDENT OUTER MEMBRANE RECEPTOR"/>
    <property type="match status" value="1"/>
</dbReference>
<dbReference type="FunCoup" id="F1ZB55">
    <property type="interactions" value="51"/>
</dbReference>
<evidence type="ECO:0000256" key="2">
    <source>
        <dbReference type="ARBA" id="ARBA00022448"/>
    </source>
</evidence>
<keyword evidence="15" id="KW-0675">Receptor</keyword>
<evidence type="ECO:0000256" key="1">
    <source>
        <dbReference type="ARBA" id="ARBA00004571"/>
    </source>
</evidence>
<dbReference type="EMBL" id="AEWJ01000044">
    <property type="protein sequence ID" value="EGD58078.1"/>
    <property type="molecule type" value="Genomic_DNA"/>
</dbReference>
<dbReference type="InterPro" id="IPR039426">
    <property type="entry name" value="TonB-dep_rcpt-like"/>
</dbReference>
<dbReference type="GO" id="GO:0006826">
    <property type="term" value="P:iron ion transport"/>
    <property type="evidence" value="ECO:0007669"/>
    <property type="project" value="UniProtKB-KW"/>
</dbReference>
<dbReference type="InterPro" id="IPR000531">
    <property type="entry name" value="Beta-barrel_TonB"/>
</dbReference>
<comment type="similarity">
    <text evidence="11 12">Belongs to the TonB-dependent receptor family.</text>
</comment>
<dbReference type="PANTHER" id="PTHR32552">
    <property type="entry name" value="FERRICHROME IRON RECEPTOR-RELATED"/>
    <property type="match status" value="1"/>
</dbReference>
<dbReference type="eggNOG" id="COG4774">
    <property type="taxonomic scope" value="Bacteria"/>
</dbReference>
<dbReference type="InterPro" id="IPR036942">
    <property type="entry name" value="Beta-barrel_TonB_sf"/>
</dbReference>